<feature type="compositionally biased region" description="Basic and acidic residues" evidence="1">
    <location>
        <begin position="1"/>
        <end position="10"/>
    </location>
</feature>
<dbReference type="Proteomes" id="UP000326857">
    <property type="component" value="Unassembled WGS sequence"/>
</dbReference>
<sequence length="21" mass="2333">MSQKVRDDRTVTLSHKAVGCT</sequence>
<gene>
    <name evidence="2" type="ORF">SPHINGO391_520015</name>
</gene>
<evidence type="ECO:0000256" key="1">
    <source>
        <dbReference type="SAM" id="MobiDB-lite"/>
    </source>
</evidence>
<protein>
    <submittedName>
        <fullName evidence="2">Uncharacterized protein</fullName>
    </submittedName>
</protein>
<evidence type="ECO:0000313" key="3">
    <source>
        <dbReference type="Proteomes" id="UP000326857"/>
    </source>
</evidence>
<feature type="region of interest" description="Disordered" evidence="1">
    <location>
        <begin position="1"/>
        <end position="21"/>
    </location>
</feature>
<dbReference type="EMBL" id="CABVLI010000048">
    <property type="protein sequence ID" value="VVT30420.1"/>
    <property type="molecule type" value="Genomic_DNA"/>
</dbReference>
<organism evidence="2 3">
    <name type="scientific">Sphingomonas aurantiaca</name>
    <dbReference type="NCBI Taxonomy" id="185949"/>
    <lineage>
        <taxon>Bacteria</taxon>
        <taxon>Pseudomonadati</taxon>
        <taxon>Pseudomonadota</taxon>
        <taxon>Alphaproteobacteria</taxon>
        <taxon>Sphingomonadales</taxon>
        <taxon>Sphingomonadaceae</taxon>
        <taxon>Sphingomonas</taxon>
    </lineage>
</organism>
<dbReference type="AlphaFoldDB" id="A0A5E8AG88"/>
<reference evidence="2 3" key="1">
    <citation type="submission" date="2019-09" db="EMBL/GenBank/DDBJ databases">
        <authorList>
            <person name="Dittami M. S."/>
        </authorList>
    </citation>
    <scope>NUCLEOTIDE SEQUENCE [LARGE SCALE GENOMIC DNA]</scope>
    <source>
        <strain evidence="2">SPHINGO391</strain>
    </source>
</reference>
<proteinExistence type="predicted"/>
<evidence type="ECO:0000313" key="2">
    <source>
        <dbReference type="EMBL" id="VVT30420.1"/>
    </source>
</evidence>
<accession>A0A5E8AG88</accession>
<name>A0A5E8AG88_9SPHN</name>